<gene>
    <name evidence="2" type="ORF">D4Q52_09705</name>
</gene>
<evidence type="ECO:0000313" key="2">
    <source>
        <dbReference type="EMBL" id="RJF75444.1"/>
    </source>
</evidence>
<dbReference type="InterPro" id="IPR009506">
    <property type="entry name" value="YjiS-like"/>
</dbReference>
<name>A0A418VHC9_RHOPL</name>
<accession>A0A418VHC9</accession>
<dbReference type="OrthoDB" id="7306802at2"/>
<sequence>MSICTDHSMTNNHASGVLTQVAETVRLWRQRQHDRDSLARLSERDLHDVGLSWSEAAAEVDKPFWRA</sequence>
<feature type="domain" description="YjiS-like" evidence="1">
    <location>
        <begin position="21"/>
        <end position="56"/>
    </location>
</feature>
<dbReference type="AlphaFoldDB" id="A0A418VHC9"/>
<protein>
    <submittedName>
        <fullName evidence="2">DUF1127 domain-containing protein</fullName>
    </submittedName>
</protein>
<evidence type="ECO:0000259" key="1">
    <source>
        <dbReference type="Pfam" id="PF06568"/>
    </source>
</evidence>
<organism evidence="2 3">
    <name type="scientific">Rhodopseudomonas palustris</name>
    <dbReference type="NCBI Taxonomy" id="1076"/>
    <lineage>
        <taxon>Bacteria</taxon>
        <taxon>Pseudomonadati</taxon>
        <taxon>Pseudomonadota</taxon>
        <taxon>Alphaproteobacteria</taxon>
        <taxon>Hyphomicrobiales</taxon>
        <taxon>Nitrobacteraceae</taxon>
        <taxon>Rhodopseudomonas</taxon>
    </lineage>
</organism>
<proteinExistence type="predicted"/>
<dbReference type="Pfam" id="PF06568">
    <property type="entry name" value="YjiS-like"/>
    <property type="match status" value="1"/>
</dbReference>
<dbReference type="EMBL" id="QYYD01000008">
    <property type="protein sequence ID" value="RJF75444.1"/>
    <property type="molecule type" value="Genomic_DNA"/>
</dbReference>
<evidence type="ECO:0000313" key="3">
    <source>
        <dbReference type="Proteomes" id="UP000285523"/>
    </source>
</evidence>
<dbReference type="Proteomes" id="UP000285523">
    <property type="component" value="Unassembled WGS sequence"/>
</dbReference>
<comment type="caution">
    <text evidence="2">The sequence shown here is derived from an EMBL/GenBank/DDBJ whole genome shotgun (WGS) entry which is preliminary data.</text>
</comment>
<dbReference type="RefSeq" id="WP_119856347.1">
    <property type="nucleotide sequence ID" value="NZ_QYYD01000008.1"/>
</dbReference>
<reference evidence="2 3" key="1">
    <citation type="submission" date="2018-09" db="EMBL/GenBank/DDBJ databases">
        <title>Draft genome sequence of Rhodopseudomonas palustris 2.1.18.</title>
        <authorList>
            <person name="Robertson S.L."/>
            <person name="Meyer T.E."/>
            <person name="Kyndt J.A."/>
        </authorList>
    </citation>
    <scope>NUCLEOTIDE SEQUENCE [LARGE SCALE GENOMIC DNA]</scope>
    <source>
        <strain evidence="2 3">2.1.18</strain>
    </source>
</reference>